<dbReference type="Gene3D" id="1.10.530.10">
    <property type="match status" value="1"/>
</dbReference>
<dbReference type="AlphaFoldDB" id="A0A5P0ZUA8"/>
<name>A0A5P0ZUA8_9LACO</name>
<feature type="region of interest" description="Disordered" evidence="3">
    <location>
        <begin position="21"/>
        <end position="55"/>
    </location>
</feature>
<evidence type="ECO:0000256" key="1">
    <source>
        <dbReference type="ARBA" id="ARBA00010266"/>
    </source>
</evidence>
<feature type="chain" id="PRO_5044622364" description="Mannosyl-glycoprotein endo-beta-N-acetylglucosamidase-like domain-containing protein" evidence="4">
    <location>
        <begin position="30"/>
        <end position="578"/>
    </location>
</feature>
<dbReference type="Pfam" id="PF01832">
    <property type="entry name" value="Glucosaminidase"/>
    <property type="match status" value="1"/>
</dbReference>
<dbReference type="GO" id="GO:0004040">
    <property type="term" value="F:amidase activity"/>
    <property type="evidence" value="ECO:0007669"/>
    <property type="project" value="InterPro"/>
</dbReference>
<reference evidence="8 9" key="1">
    <citation type="journal article" date="2019" name="Syst. Appl. Microbiol.">
        <title>Polyphasic characterization of two novel Lactobacillus spp. isolated from blown salami packages: Description of Lactobacillus halodurans sp. nov. and Lactobacillus salsicarnum sp. nov.</title>
        <authorList>
            <person name="Schuster J.A."/>
            <person name="Klingl A."/>
            <person name="Vogel R.F."/>
            <person name="Ehrmann M.A."/>
        </authorList>
    </citation>
    <scope>NUCLEOTIDE SEQUENCE [LARGE SCALE GENOMIC DNA]</scope>
    <source>
        <strain evidence="7 8">TMW 1.1920</strain>
        <strain evidence="6 9">TMW 1.2172</strain>
    </source>
</reference>
<feature type="signal peptide" evidence="4">
    <location>
        <begin position="1"/>
        <end position="29"/>
    </location>
</feature>
<evidence type="ECO:0000313" key="7">
    <source>
        <dbReference type="EMBL" id="MQS96619.1"/>
    </source>
</evidence>
<protein>
    <recommendedName>
        <fullName evidence="5">Mannosyl-glycoprotein endo-beta-N-acetylglucosamidase-like domain-containing protein</fullName>
    </recommendedName>
</protein>
<keyword evidence="4" id="KW-0732">Signal</keyword>
<comment type="similarity">
    <text evidence="1">Belongs to the glycosyl hydrolase 73 family.</text>
</comment>
<dbReference type="Pfam" id="PF03217">
    <property type="entry name" value="SlpA"/>
    <property type="match status" value="1"/>
</dbReference>
<evidence type="ECO:0000259" key="5">
    <source>
        <dbReference type="SMART" id="SM00047"/>
    </source>
</evidence>
<evidence type="ECO:0000256" key="2">
    <source>
        <dbReference type="ARBA" id="ARBA00022801"/>
    </source>
</evidence>
<dbReference type="RefSeq" id="WP_153386651.1">
    <property type="nucleotide sequence ID" value="NZ_VDFO01000004.1"/>
</dbReference>
<evidence type="ECO:0000313" key="8">
    <source>
        <dbReference type="Proteomes" id="UP000371423"/>
    </source>
</evidence>
<proteinExistence type="inferred from homology"/>
<accession>A0A5P0ZUA8</accession>
<dbReference type="OrthoDB" id="2155627at2"/>
<keyword evidence="2" id="KW-0378">Hydrolase</keyword>
<organism evidence="7 8">
    <name type="scientific">Companilactobacillus halodurans</name>
    <dbReference type="NCBI Taxonomy" id="2584183"/>
    <lineage>
        <taxon>Bacteria</taxon>
        <taxon>Bacillati</taxon>
        <taxon>Bacillota</taxon>
        <taxon>Bacilli</taxon>
        <taxon>Lactobacillales</taxon>
        <taxon>Lactobacillaceae</taxon>
        <taxon>Companilactobacillus</taxon>
    </lineage>
</organism>
<dbReference type="InterPro" id="IPR024968">
    <property type="entry name" value="SlpA_C_lactobacillus"/>
</dbReference>
<keyword evidence="8" id="KW-1185">Reference proteome</keyword>
<dbReference type="Gene3D" id="4.10.80.30">
    <property type="entry name" value="DNA polymerase, domain 6"/>
    <property type="match status" value="1"/>
</dbReference>
<feature type="domain" description="Mannosyl-glycoprotein endo-beta-N-acetylglucosamidase-like" evidence="5">
    <location>
        <begin position="102"/>
        <end position="262"/>
    </location>
</feature>
<dbReference type="EMBL" id="VDFP01000032">
    <property type="protein sequence ID" value="MQS76923.1"/>
    <property type="molecule type" value="Genomic_DNA"/>
</dbReference>
<comment type="caution">
    <text evidence="7">The sequence shown here is derived from an EMBL/GenBank/DDBJ whole genome shotgun (WGS) entry which is preliminary data.</text>
</comment>
<dbReference type="EMBL" id="VDFO01000004">
    <property type="protein sequence ID" value="MQS96619.1"/>
    <property type="molecule type" value="Genomic_DNA"/>
</dbReference>
<dbReference type="Proteomes" id="UP000414364">
    <property type="component" value="Unassembled WGS sequence"/>
</dbReference>
<gene>
    <name evidence="7" type="ORF">FHL05_01775</name>
    <name evidence="6" type="ORF">FHL06_11280</name>
</gene>
<dbReference type="PANTHER" id="PTHR33308:SF9">
    <property type="entry name" value="PEPTIDOGLYCAN HYDROLASE FLGJ"/>
    <property type="match status" value="1"/>
</dbReference>
<dbReference type="PANTHER" id="PTHR33308">
    <property type="entry name" value="PEPTIDOGLYCAN HYDROLASE FLGJ"/>
    <property type="match status" value="1"/>
</dbReference>
<dbReference type="SMART" id="SM00047">
    <property type="entry name" value="LYZ2"/>
    <property type="match status" value="1"/>
</dbReference>
<evidence type="ECO:0000313" key="9">
    <source>
        <dbReference type="Proteomes" id="UP000414364"/>
    </source>
</evidence>
<dbReference type="InterPro" id="IPR051056">
    <property type="entry name" value="Glycosyl_Hydrolase_73"/>
</dbReference>
<sequence length="578" mass="62548">MNKKWVASTALASFLAAVGVSSNASPVKAADSTDDKSQDDQDQESSQTKDPNVASVMDQQGAPINEDAADEIEANENKSGTNSVLPANAISALTQSTTATATSGVTQAQQQAFLNKIGPIAQTVGSKYNVYASVMMAQAIVESAWGTSTLSAQYNNYFGIKGDYNGSYVSMPTSEWSADKGYYTIYANFRKYPSPYESFADNGSLLRNGISGAPQFYSGTWKENTSSYKDATAWLQGRYATSPIYASTLNNIIETYNLTQYDNEASTGGTSDNSVSGTQTAMDDTATVTNKNTATIYINANPNQIAANRALAYNTQWHVSSKVVAADGTVYYQVASNEYVKASDVQLDSQKSNPQVKISDTAIVVNQSGSKVYSAANKKAATNRVLPYQSSWITTAYVVDDDGDTFYFVGTDAYVLATDVTLKSQQQDDEYKEDQISSYPDIVHVTATPSARAYDDKHNALAVSLASGTDWKIDQKSVHNDGSVWYRVATDQWVNANDVEVKGSNYVTSVSGMAKINYIPGYGVNVYNSPAANNKFTGTRLADGTTWRVTSKQIVDGQTWYKVNAGWISGKYCIFNED</sequence>
<evidence type="ECO:0000313" key="6">
    <source>
        <dbReference type="EMBL" id="MQS76923.1"/>
    </source>
</evidence>
<dbReference type="InterPro" id="IPR002901">
    <property type="entry name" value="MGlyc_endo_b_GlcNAc-like_dom"/>
</dbReference>
<evidence type="ECO:0000256" key="4">
    <source>
        <dbReference type="SAM" id="SignalP"/>
    </source>
</evidence>
<dbReference type="Proteomes" id="UP000371423">
    <property type="component" value="Unassembled WGS sequence"/>
</dbReference>
<evidence type="ECO:0000256" key="3">
    <source>
        <dbReference type="SAM" id="MobiDB-lite"/>
    </source>
</evidence>